<feature type="coiled-coil region" evidence="10">
    <location>
        <begin position="229"/>
        <end position="256"/>
    </location>
</feature>
<evidence type="ECO:0000256" key="11">
    <source>
        <dbReference type="SAM" id="MobiDB-lite"/>
    </source>
</evidence>
<dbReference type="OMA" id="DQNRHAS"/>
<dbReference type="PANTHER" id="PTHR46480">
    <property type="entry name" value="F20B24.22"/>
    <property type="match status" value="1"/>
</dbReference>
<keyword evidence="4 12" id="KW-0812">Transmembrane</keyword>
<keyword evidence="7" id="KW-0406">Ion transport</keyword>
<feature type="transmembrane region" description="Helical" evidence="12">
    <location>
        <begin position="83"/>
        <end position="103"/>
    </location>
</feature>
<comment type="subcellular location">
    <subcellularLocation>
        <location evidence="1">Cell membrane</location>
        <topology evidence="1">Multi-pass membrane protein</topology>
    </subcellularLocation>
</comment>
<sequence length="260" mass="29528">MGSGTLTDSLLIMDPSSKNQKKNPSSAPPSDLGGLRDSIELIKEEWQKRRKVVRWWQHLLPVQGCRRAQWRKRLGEFLESTPIHVGTLILLLIDLLSTAVDLLKTLHNKSRDLNHCTALLESCQCVSEFERSQSIEFLYWVGIVILSLLLFNVGGLLVAFGASFFCHPGYVLDLLVLTTALCLEIFLDAQTAGLLVILNLWRIVRVAHGIFEVTDDAMESEIHNIEVQFEGLQSKNRDMQELLQQKDQRIAELELEHKTE</sequence>
<keyword evidence="3" id="KW-1003">Cell membrane</keyword>
<keyword evidence="5" id="KW-0851">Voltage-gated channel</keyword>
<evidence type="ECO:0000313" key="13">
    <source>
        <dbReference type="EMBL" id="ABR16431.1"/>
    </source>
</evidence>
<evidence type="ECO:0000256" key="5">
    <source>
        <dbReference type="ARBA" id="ARBA00022882"/>
    </source>
</evidence>
<dbReference type="GO" id="GO:0034702">
    <property type="term" value="C:monoatomic ion channel complex"/>
    <property type="evidence" value="ECO:0007669"/>
    <property type="project" value="UniProtKB-KW"/>
</dbReference>
<proteinExistence type="evidence at transcript level"/>
<keyword evidence="8 12" id="KW-0472">Membrane</keyword>
<evidence type="ECO:0000256" key="10">
    <source>
        <dbReference type="SAM" id="Coils"/>
    </source>
</evidence>
<keyword evidence="9" id="KW-0407">Ion channel</keyword>
<evidence type="ECO:0000256" key="8">
    <source>
        <dbReference type="ARBA" id="ARBA00023136"/>
    </source>
</evidence>
<feature type="compositionally biased region" description="Low complexity" evidence="11">
    <location>
        <begin position="15"/>
        <end position="30"/>
    </location>
</feature>
<dbReference type="PANTHER" id="PTHR46480:SF1">
    <property type="entry name" value="VOLTAGE-GATED HYDROGEN CHANNEL 1"/>
    <property type="match status" value="1"/>
</dbReference>
<dbReference type="GO" id="GO:0005886">
    <property type="term" value="C:plasma membrane"/>
    <property type="evidence" value="ECO:0007669"/>
    <property type="project" value="UniProtKB-SubCell"/>
</dbReference>
<dbReference type="AlphaFoldDB" id="B8LLA1"/>
<evidence type="ECO:0008006" key="14">
    <source>
        <dbReference type="Google" id="ProtNLM"/>
    </source>
</evidence>
<reference evidence="13" key="1">
    <citation type="submission" date="2007-06" db="EMBL/GenBank/DDBJ databases">
        <title>Full length cDNA sequences from Sitka Spruce (Picea sitchensis).</title>
        <authorList>
            <person name="Ralph S.G."/>
            <person name="Chun H.E."/>
            <person name="Liao N."/>
            <person name="Ali J."/>
            <person name="Reid K."/>
            <person name="Kolosova N."/>
            <person name="Cooper N."/>
            <person name="Cullis C."/>
            <person name="Jancsik S."/>
            <person name="Moore R."/>
            <person name="Mayo M."/>
            <person name="Wagner S."/>
            <person name="Holt R.A."/>
            <person name="Jones S.J.M."/>
            <person name="Marra M.A."/>
            <person name="Ritland C.E."/>
            <person name="Ritland K."/>
            <person name="Bohlmann J."/>
        </authorList>
    </citation>
    <scope>NUCLEOTIDE SEQUENCE</scope>
    <source>
        <tissue evidence="13">Green portion of the leader tissue</tissue>
    </source>
</reference>
<evidence type="ECO:0000256" key="4">
    <source>
        <dbReference type="ARBA" id="ARBA00022692"/>
    </source>
</evidence>
<keyword evidence="6 12" id="KW-1133">Transmembrane helix</keyword>
<keyword evidence="10" id="KW-0175">Coiled coil</keyword>
<evidence type="ECO:0000256" key="12">
    <source>
        <dbReference type="SAM" id="Phobius"/>
    </source>
</evidence>
<dbReference type="InterPro" id="IPR031846">
    <property type="entry name" value="Hvcn1"/>
</dbReference>
<name>B8LLA1_PICSI</name>
<evidence type="ECO:0000256" key="6">
    <source>
        <dbReference type="ARBA" id="ARBA00022989"/>
    </source>
</evidence>
<keyword evidence="2" id="KW-0813">Transport</keyword>
<evidence type="ECO:0000256" key="9">
    <source>
        <dbReference type="ARBA" id="ARBA00023303"/>
    </source>
</evidence>
<evidence type="ECO:0000256" key="2">
    <source>
        <dbReference type="ARBA" id="ARBA00022448"/>
    </source>
</evidence>
<dbReference type="GO" id="GO:0030171">
    <property type="term" value="F:voltage-gated proton channel activity"/>
    <property type="evidence" value="ECO:0007669"/>
    <property type="project" value="InterPro"/>
</dbReference>
<evidence type="ECO:0000256" key="7">
    <source>
        <dbReference type="ARBA" id="ARBA00023065"/>
    </source>
</evidence>
<accession>B8LLA1</accession>
<feature type="transmembrane region" description="Helical" evidence="12">
    <location>
        <begin position="137"/>
        <end position="162"/>
    </location>
</feature>
<evidence type="ECO:0000256" key="1">
    <source>
        <dbReference type="ARBA" id="ARBA00004651"/>
    </source>
</evidence>
<feature type="region of interest" description="Disordered" evidence="11">
    <location>
        <begin position="1"/>
        <end position="34"/>
    </location>
</feature>
<dbReference type="InterPro" id="IPR027359">
    <property type="entry name" value="Volt_channel_dom_sf"/>
</dbReference>
<protein>
    <recommendedName>
        <fullName evidence="14">Voltage-gated hydrogen channel 1</fullName>
    </recommendedName>
</protein>
<dbReference type="Gene3D" id="1.20.120.350">
    <property type="entry name" value="Voltage-gated potassium channels. Chain C"/>
    <property type="match status" value="1"/>
</dbReference>
<dbReference type="EMBL" id="EF676532">
    <property type="protein sequence ID" value="ABR16431.1"/>
    <property type="molecule type" value="mRNA"/>
</dbReference>
<evidence type="ECO:0000256" key="3">
    <source>
        <dbReference type="ARBA" id="ARBA00022475"/>
    </source>
</evidence>
<feature type="transmembrane region" description="Helical" evidence="12">
    <location>
        <begin position="174"/>
        <end position="201"/>
    </location>
</feature>
<organism evidence="13">
    <name type="scientific">Picea sitchensis</name>
    <name type="common">Sitka spruce</name>
    <name type="synonym">Pinus sitchensis</name>
    <dbReference type="NCBI Taxonomy" id="3332"/>
    <lineage>
        <taxon>Eukaryota</taxon>
        <taxon>Viridiplantae</taxon>
        <taxon>Streptophyta</taxon>
        <taxon>Embryophyta</taxon>
        <taxon>Tracheophyta</taxon>
        <taxon>Spermatophyta</taxon>
        <taxon>Pinopsida</taxon>
        <taxon>Pinidae</taxon>
        <taxon>Conifers I</taxon>
        <taxon>Pinales</taxon>
        <taxon>Pinaceae</taxon>
        <taxon>Picea</taxon>
    </lineage>
</organism>